<dbReference type="Proteomes" id="UP000783588">
    <property type="component" value="Unassembled WGS sequence"/>
</dbReference>
<dbReference type="PANTHER" id="PTHR42904">
    <property type="entry name" value="NUDIX HYDROLASE, NUDC SUBFAMILY"/>
    <property type="match status" value="1"/>
</dbReference>
<comment type="caution">
    <text evidence="6">The sequence shown here is derived from an EMBL/GenBank/DDBJ whole genome shotgun (WGS) entry which is preliminary data.</text>
</comment>
<evidence type="ECO:0000256" key="1">
    <source>
        <dbReference type="ARBA" id="ARBA00001946"/>
    </source>
</evidence>
<dbReference type="Pfam" id="PF09297">
    <property type="entry name" value="Zn_ribbon_NUD"/>
    <property type="match status" value="1"/>
</dbReference>
<dbReference type="InterPro" id="IPR020084">
    <property type="entry name" value="NUDIX_hydrolase_CS"/>
</dbReference>
<dbReference type="InterPro" id="IPR049734">
    <property type="entry name" value="NudC-like_C"/>
</dbReference>
<reference evidence="6 7" key="1">
    <citation type="submission" date="2021-06" db="EMBL/GenBank/DDBJ databases">
        <authorList>
            <person name="Sun Q."/>
            <person name="Li D."/>
        </authorList>
    </citation>
    <scope>NUCLEOTIDE SEQUENCE [LARGE SCALE GENOMIC DNA]</scope>
    <source>
        <strain evidence="6 7">MSJd-7</strain>
    </source>
</reference>
<keyword evidence="2" id="KW-0479">Metal-binding</keyword>
<dbReference type="EMBL" id="JAHLQI010000006">
    <property type="protein sequence ID" value="MBU5491215.1"/>
    <property type="molecule type" value="Genomic_DNA"/>
</dbReference>
<dbReference type="CDD" id="cd03429">
    <property type="entry name" value="NUDIX_NADH_pyrophosphatase_Nudt13"/>
    <property type="match status" value="1"/>
</dbReference>
<dbReference type="PROSITE" id="PS00893">
    <property type="entry name" value="NUDIX_BOX"/>
    <property type="match status" value="1"/>
</dbReference>
<keyword evidence="7" id="KW-1185">Reference proteome</keyword>
<dbReference type="Pfam" id="PF00293">
    <property type="entry name" value="NUDIX"/>
    <property type="match status" value="1"/>
</dbReference>
<feature type="domain" description="Nudix hydrolase" evidence="5">
    <location>
        <begin position="149"/>
        <end position="272"/>
    </location>
</feature>
<sequence>MIQDIGRNTIDTEFAKPKPQDSDYVLIFEKTDVFVVPETGSLPTYADWKRLGGDNSELVHIFEQAGTQFFTVLDPDDAIKQQLRREVSRYLRTVQPTWLRLGSVTALHLFQWFQNHRFCGCCGAPMKPDGKELAMRCTNDECHAVTYPAISPAIIVGIVNNGKILLTRSSVYKNPVYALVSGYMSVGETFETTVKREVKEETGLDVTNIQYYGNQPWGFSGAQMIGFWAELTGSDQVKLQEEELKEAGWYTPEEIPPAYEENPLDLTHYMIELFRAHKAPAQR</sequence>
<dbReference type="NCBIfam" id="NF001299">
    <property type="entry name" value="PRK00241.1"/>
    <property type="match status" value="1"/>
</dbReference>
<dbReference type="InterPro" id="IPR000086">
    <property type="entry name" value="NUDIX_hydrolase_dom"/>
</dbReference>
<name>A0ABS6EWI4_9FIRM</name>
<accession>A0ABS6EWI4</accession>
<dbReference type="InterPro" id="IPR015376">
    <property type="entry name" value="Znr_NADH_PPase"/>
</dbReference>
<dbReference type="RefSeq" id="WP_216470924.1">
    <property type="nucleotide sequence ID" value="NZ_JAHLQI010000006.1"/>
</dbReference>
<dbReference type="InterPro" id="IPR050241">
    <property type="entry name" value="NAD-cap_RNA_hydrolase_NudC"/>
</dbReference>
<evidence type="ECO:0000256" key="3">
    <source>
        <dbReference type="ARBA" id="ARBA00022801"/>
    </source>
</evidence>
<dbReference type="PROSITE" id="PS51462">
    <property type="entry name" value="NUDIX"/>
    <property type="match status" value="1"/>
</dbReference>
<keyword evidence="4" id="KW-0460">Magnesium</keyword>
<protein>
    <submittedName>
        <fullName evidence="6">NAD(+) diphosphatase</fullName>
        <ecNumber evidence="6">3.6.1.22</ecNumber>
    </submittedName>
</protein>
<evidence type="ECO:0000259" key="5">
    <source>
        <dbReference type="PROSITE" id="PS51462"/>
    </source>
</evidence>
<keyword evidence="3 6" id="KW-0378">Hydrolase</keyword>
<dbReference type="EC" id="3.6.1.22" evidence="6"/>
<evidence type="ECO:0000256" key="2">
    <source>
        <dbReference type="ARBA" id="ARBA00022723"/>
    </source>
</evidence>
<evidence type="ECO:0000313" key="7">
    <source>
        <dbReference type="Proteomes" id="UP000783588"/>
    </source>
</evidence>
<comment type="cofactor">
    <cofactor evidence="1">
        <name>Mg(2+)</name>
        <dbReference type="ChEBI" id="CHEBI:18420"/>
    </cofactor>
</comment>
<organism evidence="6 7">
    <name type="scientific">Butyricicoccus intestinisimiae</name>
    <dbReference type="NCBI Taxonomy" id="2841509"/>
    <lineage>
        <taxon>Bacteria</taxon>
        <taxon>Bacillati</taxon>
        <taxon>Bacillota</taxon>
        <taxon>Clostridia</taxon>
        <taxon>Eubacteriales</taxon>
        <taxon>Butyricicoccaceae</taxon>
        <taxon>Butyricicoccus</taxon>
    </lineage>
</organism>
<dbReference type="PANTHER" id="PTHR42904:SF6">
    <property type="entry name" value="NAD-CAPPED RNA HYDROLASE NUDT12"/>
    <property type="match status" value="1"/>
</dbReference>
<dbReference type="GO" id="GO:0016787">
    <property type="term" value="F:hydrolase activity"/>
    <property type="evidence" value="ECO:0007669"/>
    <property type="project" value="UniProtKB-KW"/>
</dbReference>
<gene>
    <name evidence="6" type="primary">nudC</name>
    <name evidence="6" type="ORF">KQI75_11410</name>
</gene>
<proteinExistence type="predicted"/>
<evidence type="ECO:0000256" key="4">
    <source>
        <dbReference type="ARBA" id="ARBA00022842"/>
    </source>
</evidence>
<evidence type="ECO:0000313" key="6">
    <source>
        <dbReference type="EMBL" id="MBU5491215.1"/>
    </source>
</evidence>